<dbReference type="RefSeq" id="WP_183530542.1">
    <property type="nucleotide sequence ID" value="NZ_JACIJM010000011.1"/>
</dbReference>
<evidence type="ECO:0000313" key="1">
    <source>
        <dbReference type="EMBL" id="MBB5723503.1"/>
    </source>
</evidence>
<protein>
    <submittedName>
        <fullName evidence="1">Uncharacterized protein</fullName>
    </submittedName>
</protein>
<proteinExistence type="predicted"/>
<evidence type="ECO:0000313" key="2">
    <source>
        <dbReference type="Proteomes" id="UP000535415"/>
    </source>
</evidence>
<sequence>MNKSTALKKSATTGRFATKPLGKGKATKFAKVEGVTTSSRSAKTLKTYSDRGLKGDALRSAITGSFAAKKGK</sequence>
<dbReference type="Proteomes" id="UP000535415">
    <property type="component" value="Unassembled WGS sequence"/>
</dbReference>
<comment type="caution">
    <text evidence="1">The sequence shown here is derived from an EMBL/GenBank/DDBJ whole genome shotgun (WGS) entry which is preliminary data.</text>
</comment>
<dbReference type="EMBL" id="JACIJM010000011">
    <property type="protein sequence ID" value="MBB5723503.1"/>
    <property type="molecule type" value="Genomic_DNA"/>
</dbReference>
<accession>A0A7W9EZ44</accession>
<keyword evidence="2" id="KW-1185">Reference proteome</keyword>
<reference evidence="1 2" key="1">
    <citation type="submission" date="2020-08" db="EMBL/GenBank/DDBJ databases">
        <title>Genomic Encyclopedia of Type Strains, Phase IV (KMG-IV): sequencing the most valuable type-strain genomes for metagenomic binning, comparative biology and taxonomic classification.</title>
        <authorList>
            <person name="Goeker M."/>
        </authorList>
    </citation>
    <scope>NUCLEOTIDE SEQUENCE [LARGE SCALE GENOMIC DNA]</scope>
    <source>
        <strain evidence="1 2">DSM 101064</strain>
    </source>
</reference>
<organism evidence="1 2">
    <name type="scientific">Yoonia ponticola</name>
    <dbReference type="NCBI Taxonomy" id="1524255"/>
    <lineage>
        <taxon>Bacteria</taxon>
        <taxon>Pseudomonadati</taxon>
        <taxon>Pseudomonadota</taxon>
        <taxon>Alphaproteobacteria</taxon>
        <taxon>Rhodobacterales</taxon>
        <taxon>Paracoccaceae</taxon>
        <taxon>Yoonia</taxon>
    </lineage>
</organism>
<dbReference type="AlphaFoldDB" id="A0A7W9EZ44"/>
<name>A0A7W9EZ44_9RHOB</name>
<gene>
    <name evidence="1" type="ORF">FHS72_003148</name>
</gene>